<reference evidence="1 2" key="1">
    <citation type="submission" date="2024-04" db="EMBL/GenBank/DDBJ databases">
        <title>Tritrichomonas musculus Genome.</title>
        <authorList>
            <person name="Alves-Ferreira E."/>
            <person name="Grigg M."/>
            <person name="Lorenzi H."/>
            <person name="Galac M."/>
        </authorList>
    </citation>
    <scope>NUCLEOTIDE SEQUENCE [LARGE SCALE GENOMIC DNA]</scope>
    <source>
        <strain evidence="1 2">EAF2021</strain>
    </source>
</reference>
<evidence type="ECO:0008006" key="3">
    <source>
        <dbReference type="Google" id="ProtNLM"/>
    </source>
</evidence>
<sequence>MGAVETIVDAVTDNRTYYNCPSCGRRVWAYGSFAGNVCWNCPGTLAHAAVKATDLVTAGMTSTIVDAALDNRTEYICPRCGCKKWAYGAGIGRTCLDCLARETSELLHGNFGDIKNWFNMAKASEMEVDLDDFLDQYYNELGTVVKINGKTFTNVVPKSNLTNAKYYDEYNEGYTCGLNAVNICLKIWGYTKQLCLYEYEYDTILGHKIGEHYTDFYNHSVEPYFTYCSWKGKYNPGHINILWSYIDDTDFKNYSLIIMGGQDFTGHYTVVLGVDTEKRHYLIMDQSLKVWLVDTYLFEMISTYKITKSFNVYSVHSVYRVG</sequence>
<dbReference type="EMBL" id="JAPFFF010000007">
    <property type="protein sequence ID" value="KAK8886453.1"/>
    <property type="molecule type" value="Genomic_DNA"/>
</dbReference>
<name>A0ABR2K6G1_9EUKA</name>
<evidence type="ECO:0000313" key="2">
    <source>
        <dbReference type="Proteomes" id="UP001470230"/>
    </source>
</evidence>
<keyword evidence="2" id="KW-1185">Reference proteome</keyword>
<gene>
    <name evidence="1" type="ORF">M9Y10_041916</name>
</gene>
<dbReference type="Proteomes" id="UP001470230">
    <property type="component" value="Unassembled WGS sequence"/>
</dbReference>
<evidence type="ECO:0000313" key="1">
    <source>
        <dbReference type="EMBL" id="KAK8886453.1"/>
    </source>
</evidence>
<comment type="caution">
    <text evidence="1">The sequence shown here is derived from an EMBL/GenBank/DDBJ whole genome shotgun (WGS) entry which is preliminary data.</text>
</comment>
<proteinExistence type="predicted"/>
<accession>A0ABR2K6G1</accession>
<organism evidence="1 2">
    <name type="scientific">Tritrichomonas musculus</name>
    <dbReference type="NCBI Taxonomy" id="1915356"/>
    <lineage>
        <taxon>Eukaryota</taxon>
        <taxon>Metamonada</taxon>
        <taxon>Parabasalia</taxon>
        <taxon>Tritrichomonadida</taxon>
        <taxon>Tritrichomonadidae</taxon>
        <taxon>Tritrichomonas</taxon>
    </lineage>
</organism>
<protein>
    <recommendedName>
        <fullName evidence="3">Peptidase C39-like domain-containing protein</fullName>
    </recommendedName>
</protein>